<evidence type="ECO:0000313" key="6">
    <source>
        <dbReference type="EMBL" id="MCC4233332.1"/>
    </source>
</evidence>
<proteinExistence type="predicted"/>
<dbReference type="Pfam" id="PF07690">
    <property type="entry name" value="MFS_1"/>
    <property type="match status" value="1"/>
</dbReference>
<organism evidence="6 7">
    <name type="scientific">Sphingobium soli</name>
    <dbReference type="NCBI Taxonomy" id="1591116"/>
    <lineage>
        <taxon>Bacteria</taxon>
        <taxon>Pseudomonadati</taxon>
        <taxon>Pseudomonadota</taxon>
        <taxon>Alphaproteobacteria</taxon>
        <taxon>Sphingomonadales</taxon>
        <taxon>Sphingomonadaceae</taxon>
        <taxon>Sphingobium</taxon>
    </lineage>
</organism>
<sequence length="400" mass="41360">MTDRVLRVSGRGFLPLYALAWAGAAIAYTPFLTILLPVRIEMIAGPASVHWLAVTTFIGAIAASIANILFGWASDRSGTRRPWVLAGLLLSGGLLMLVPHAATLPVLTALIIGWQVALNMMLGPLAAWAGDVVPDRHKGLLGGLLAFAPACGALTGALVTIPGLADPSARLTWVAAITAACIAPIILFGAGRAPGHETQSPAQAAAPIPMLRAMATRMWFARLLIQISEAALFAYLYVWLRGIDAGFGDAGVARLLAIVLLLAAPAALAAGYAADARRRPTLPLQISAVVGAVGLALMALATTGGAAATGFLVFGVSTNIFLALHSAQTLRVLPDARYRGRDLGLFNLTNTVPSLIMPSLTLGLVPLLGFPALFAVMALLALGAAWLLRGVSIGASDRQA</sequence>
<feature type="transmembrane region" description="Helical" evidence="4">
    <location>
        <begin position="140"/>
        <end position="165"/>
    </location>
</feature>
<feature type="domain" description="Major facilitator superfamily (MFS) profile" evidence="5">
    <location>
        <begin position="214"/>
        <end position="400"/>
    </location>
</feature>
<dbReference type="Gene3D" id="1.20.1250.20">
    <property type="entry name" value="MFS general substrate transporter like domains"/>
    <property type="match status" value="2"/>
</dbReference>
<dbReference type="InterPro" id="IPR036259">
    <property type="entry name" value="MFS_trans_sf"/>
</dbReference>
<evidence type="ECO:0000256" key="1">
    <source>
        <dbReference type="ARBA" id="ARBA00022692"/>
    </source>
</evidence>
<evidence type="ECO:0000256" key="3">
    <source>
        <dbReference type="ARBA" id="ARBA00023136"/>
    </source>
</evidence>
<feature type="transmembrane region" description="Helical" evidence="4">
    <location>
        <begin position="48"/>
        <end position="70"/>
    </location>
</feature>
<dbReference type="Proteomes" id="UP001198830">
    <property type="component" value="Unassembled WGS sequence"/>
</dbReference>
<dbReference type="PANTHER" id="PTHR23528:SF1">
    <property type="entry name" value="MAJOR FACILITATOR SUPERFAMILY (MFS) PROFILE DOMAIN-CONTAINING PROTEIN"/>
    <property type="match status" value="1"/>
</dbReference>
<evidence type="ECO:0000256" key="4">
    <source>
        <dbReference type="SAM" id="Phobius"/>
    </source>
</evidence>
<feature type="transmembrane region" description="Helical" evidence="4">
    <location>
        <begin position="82"/>
        <end position="101"/>
    </location>
</feature>
<dbReference type="PANTHER" id="PTHR23528">
    <property type="match status" value="1"/>
</dbReference>
<feature type="transmembrane region" description="Helical" evidence="4">
    <location>
        <begin position="252"/>
        <end position="274"/>
    </location>
</feature>
<protein>
    <submittedName>
        <fullName evidence="6">MFS transporter</fullName>
    </submittedName>
</protein>
<evidence type="ECO:0000256" key="2">
    <source>
        <dbReference type="ARBA" id="ARBA00022989"/>
    </source>
</evidence>
<keyword evidence="2 4" id="KW-1133">Transmembrane helix</keyword>
<feature type="transmembrane region" description="Helical" evidence="4">
    <location>
        <begin position="370"/>
        <end position="388"/>
    </location>
</feature>
<feature type="transmembrane region" description="Helical" evidence="4">
    <location>
        <begin position="171"/>
        <end position="190"/>
    </location>
</feature>
<feature type="transmembrane region" description="Helical" evidence="4">
    <location>
        <begin position="12"/>
        <end position="36"/>
    </location>
</feature>
<keyword evidence="3 4" id="KW-0472">Membrane</keyword>
<feature type="transmembrane region" description="Helical" evidence="4">
    <location>
        <begin position="107"/>
        <end position="128"/>
    </location>
</feature>
<dbReference type="PROSITE" id="PS50850">
    <property type="entry name" value="MFS"/>
    <property type="match status" value="1"/>
</dbReference>
<comment type="caution">
    <text evidence="6">The sequence shown here is derived from an EMBL/GenBank/DDBJ whole genome shotgun (WGS) entry which is preliminary data.</text>
</comment>
<dbReference type="EMBL" id="JAJGNP010000008">
    <property type="protein sequence ID" value="MCC4233332.1"/>
    <property type="molecule type" value="Genomic_DNA"/>
</dbReference>
<gene>
    <name evidence="6" type="ORF">LL253_11590</name>
</gene>
<evidence type="ECO:0000313" key="7">
    <source>
        <dbReference type="Proteomes" id="UP001198830"/>
    </source>
</evidence>
<keyword evidence="7" id="KW-1185">Reference proteome</keyword>
<reference evidence="6 7" key="1">
    <citation type="submission" date="2021-10" db="EMBL/GenBank/DDBJ databases">
        <title>The diversity and Nitrogen Metabolism of Culturable Nitrate-Utilizing Bacteria Within the Oxygen Minimum Zone of the Changjiang (Yangtze River)Estuary.</title>
        <authorList>
            <person name="Zhang D."/>
            <person name="Zheng J."/>
            <person name="Liu S."/>
            <person name="He W."/>
        </authorList>
    </citation>
    <scope>NUCLEOTIDE SEQUENCE [LARGE SCALE GENOMIC DNA]</scope>
    <source>
        <strain evidence="6 7">FXH275-2</strain>
    </source>
</reference>
<dbReference type="InterPro" id="IPR020846">
    <property type="entry name" value="MFS_dom"/>
</dbReference>
<name>A0ABS8H483_9SPHN</name>
<feature type="transmembrane region" description="Helical" evidence="4">
    <location>
        <begin position="219"/>
        <end position="240"/>
    </location>
</feature>
<dbReference type="InterPro" id="IPR011701">
    <property type="entry name" value="MFS"/>
</dbReference>
<keyword evidence="1 4" id="KW-0812">Transmembrane</keyword>
<accession>A0ABS8H483</accession>
<evidence type="ECO:0000259" key="5">
    <source>
        <dbReference type="PROSITE" id="PS50850"/>
    </source>
</evidence>
<dbReference type="RefSeq" id="WP_228227243.1">
    <property type="nucleotide sequence ID" value="NZ_JAJGNP010000008.1"/>
</dbReference>
<dbReference type="SUPFAM" id="SSF103473">
    <property type="entry name" value="MFS general substrate transporter"/>
    <property type="match status" value="1"/>
</dbReference>